<dbReference type="RefSeq" id="WP_219797666.1">
    <property type="nucleotide sequence ID" value="NZ_CP080095.1"/>
</dbReference>
<reference evidence="1 2" key="1">
    <citation type="submission" date="2021-07" db="EMBL/GenBank/DDBJ databases">
        <title>Paraburkholderia edwinii protects Aspergillus sp. from phenazines by acting as a toxin sponge.</title>
        <authorList>
            <person name="Dahlstrom K.M."/>
            <person name="Newman D.K."/>
        </authorList>
    </citation>
    <scope>NUCLEOTIDE SEQUENCE [LARGE SCALE GENOMIC DNA]</scope>
    <source>
        <strain evidence="1 2">Pe01</strain>
    </source>
</reference>
<dbReference type="EMBL" id="CP080095">
    <property type="protein sequence ID" value="QYD68273.1"/>
    <property type="molecule type" value="Genomic_DNA"/>
</dbReference>
<gene>
    <name evidence="1" type="ORF">KZJ38_18735</name>
</gene>
<proteinExistence type="predicted"/>
<evidence type="ECO:0000313" key="1">
    <source>
        <dbReference type="EMBL" id="QYD68273.1"/>
    </source>
</evidence>
<keyword evidence="2" id="KW-1185">Reference proteome</keyword>
<organism evidence="1 2">
    <name type="scientific">Paraburkholderia edwinii</name>
    <dbReference type="NCBI Taxonomy" id="2861782"/>
    <lineage>
        <taxon>Bacteria</taxon>
        <taxon>Pseudomonadati</taxon>
        <taxon>Pseudomonadota</taxon>
        <taxon>Betaproteobacteria</taxon>
        <taxon>Burkholderiales</taxon>
        <taxon>Burkholderiaceae</taxon>
        <taxon>Paraburkholderia</taxon>
    </lineage>
</organism>
<protein>
    <submittedName>
        <fullName evidence="1">PAAR domain-containing protein</fullName>
    </submittedName>
</protein>
<dbReference type="Proteomes" id="UP000826462">
    <property type="component" value="Chromosome 1"/>
</dbReference>
<name>A0ABX8UMR9_9BURK</name>
<sequence length="114" mass="12290">MTRIFYAIVDGDPLTSGGYVMVPPHQDTVEDDQGKKRNIAYVGHSAWCAQCKSMGVIVGGSGMSMDMRPTNQALGGLKQAISGDYVACGCHENPRVVARYAPGLRFIDKLTPEL</sequence>
<dbReference type="CDD" id="cd14744">
    <property type="entry name" value="PAAR_CT_2"/>
    <property type="match status" value="1"/>
</dbReference>
<evidence type="ECO:0000313" key="2">
    <source>
        <dbReference type="Proteomes" id="UP000826462"/>
    </source>
</evidence>
<accession>A0ABX8UMR9</accession>